<dbReference type="EMBL" id="ML213597">
    <property type="protein sequence ID" value="TFK40435.1"/>
    <property type="molecule type" value="Genomic_DNA"/>
</dbReference>
<sequence length="214" mass="23303">MHDASTSTPLDIGLLPKPCHSVPGLWFVKTGLSELGFLECEFEIDQETATKWDFFELANGCPTEKKPSPRKPQLSLQLLCLPIAEVQSVYARLTGASADDVATVMSKIKTGWPMSGHLLIEVNPKKSFAKAWLPYELDPETPPELKGYVQEGTNVVRFTQLSGMSDCVFVLYASATKTPEPAFTNLDGYLATMKSAPSSAFPGIRPATVSVMDS</sequence>
<protein>
    <submittedName>
        <fullName evidence="1">Uncharacterized protein</fullName>
    </submittedName>
</protein>
<accession>A0A5C3M703</accession>
<reference evidence="1 2" key="1">
    <citation type="journal article" date="2019" name="Nat. Ecol. Evol.">
        <title>Megaphylogeny resolves global patterns of mushroom evolution.</title>
        <authorList>
            <person name="Varga T."/>
            <person name="Krizsan K."/>
            <person name="Foldi C."/>
            <person name="Dima B."/>
            <person name="Sanchez-Garcia M."/>
            <person name="Sanchez-Ramirez S."/>
            <person name="Szollosi G.J."/>
            <person name="Szarkandi J.G."/>
            <person name="Papp V."/>
            <person name="Albert L."/>
            <person name="Andreopoulos W."/>
            <person name="Angelini C."/>
            <person name="Antonin V."/>
            <person name="Barry K.W."/>
            <person name="Bougher N.L."/>
            <person name="Buchanan P."/>
            <person name="Buyck B."/>
            <person name="Bense V."/>
            <person name="Catcheside P."/>
            <person name="Chovatia M."/>
            <person name="Cooper J."/>
            <person name="Damon W."/>
            <person name="Desjardin D."/>
            <person name="Finy P."/>
            <person name="Geml J."/>
            <person name="Haridas S."/>
            <person name="Hughes K."/>
            <person name="Justo A."/>
            <person name="Karasinski D."/>
            <person name="Kautmanova I."/>
            <person name="Kiss B."/>
            <person name="Kocsube S."/>
            <person name="Kotiranta H."/>
            <person name="LaButti K.M."/>
            <person name="Lechner B.E."/>
            <person name="Liimatainen K."/>
            <person name="Lipzen A."/>
            <person name="Lukacs Z."/>
            <person name="Mihaltcheva S."/>
            <person name="Morgado L.N."/>
            <person name="Niskanen T."/>
            <person name="Noordeloos M.E."/>
            <person name="Ohm R.A."/>
            <person name="Ortiz-Santana B."/>
            <person name="Ovrebo C."/>
            <person name="Racz N."/>
            <person name="Riley R."/>
            <person name="Savchenko A."/>
            <person name="Shiryaev A."/>
            <person name="Soop K."/>
            <person name="Spirin V."/>
            <person name="Szebenyi C."/>
            <person name="Tomsovsky M."/>
            <person name="Tulloss R.E."/>
            <person name="Uehling J."/>
            <person name="Grigoriev I.V."/>
            <person name="Vagvolgyi C."/>
            <person name="Papp T."/>
            <person name="Martin F.M."/>
            <person name="Miettinen O."/>
            <person name="Hibbett D.S."/>
            <person name="Nagy L.G."/>
        </authorList>
    </citation>
    <scope>NUCLEOTIDE SEQUENCE [LARGE SCALE GENOMIC DNA]</scope>
    <source>
        <strain evidence="1 2">CBS 166.37</strain>
    </source>
</reference>
<proteinExistence type="predicted"/>
<dbReference type="AlphaFoldDB" id="A0A5C3M703"/>
<evidence type="ECO:0000313" key="2">
    <source>
        <dbReference type="Proteomes" id="UP000308652"/>
    </source>
</evidence>
<keyword evidence="2" id="KW-1185">Reference proteome</keyword>
<gene>
    <name evidence="1" type="ORF">BDQ12DRAFT_602503</name>
</gene>
<name>A0A5C3M703_9AGAR</name>
<evidence type="ECO:0000313" key="1">
    <source>
        <dbReference type="EMBL" id="TFK40435.1"/>
    </source>
</evidence>
<dbReference type="Proteomes" id="UP000308652">
    <property type="component" value="Unassembled WGS sequence"/>
</dbReference>
<organism evidence="1 2">
    <name type="scientific">Crucibulum laeve</name>
    <dbReference type="NCBI Taxonomy" id="68775"/>
    <lineage>
        <taxon>Eukaryota</taxon>
        <taxon>Fungi</taxon>
        <taxon>Dikarya</taxon>
        <taxon>Basidiomycota</taxon>
        <taxon>Agaricomycotina</taxon>
        <taxon>Agaricomycetes</taxon>
        <taxon>Agaricomycetidae</taxon>
        <taxon>Agaricales</taxon>
        <taxon>Agaricineae</taxon>
        <taxon>Nidulariaceae</taxon>
        <taxon>Crucibulum</taxon>
    </lineage>
</organism>
<dbReference type="OrthoDB" id="432299at2759"/>
<dbReference type="STRING" id="68775.A0A5C3M703"/>